<dbReference type="EMBL" id="JAPFFF010000005">
    <property type="protein sequence ID" value="KAK8890630.1"/>
    <property type="molecule type" value="Genomic_DNA"/>
</dbReference>
<evidence type="ECO:0000313" key="2">
    <source>
        <dbReference type="Proteomes" id="UP001470230"/>
    </source>
</evidence>
<dbReference type="InterPro" id="IPR053139">
    <property type="entry name" value="Surface_bspA-like"/>
</dbReference>
<dbReference type="Pfam" id="PF13306">
    <property type="entry name" value="LRR_5"/>
    <property type="match status" value="4"/>
</dbReference>
<dbReference type="PANTHER" id="PTHR45661:SF3">
    <property type="entry name" value="IG-LIKE DOMAIN-CONTAINING PROTEIN"/>
    <property type="match status" value="1"/>
</dbReference>
<dbReference type="InterPro" id="IPR026906">
    <property type="entry name" value="LRR_5"/>
</dbReference>
<keyword evidence="2" id="KW-1185">Reference proteome</keyword>
<evidence type="ECO:0008006" key="3">
    <source>
        <dbReference type="Google" id="ProtNLM"/>
    </source>
</evidence>
<accession>A0ABR2KKV7</accession>
<dbReference type="Proteomes" id="UP001470230">
    <property type="component" value="Unassembled WGS sequence"/>
</dbReference>
<dbReference type="PANTHER" id="PTHR45661">
    <property type="entry name" value="SURFACE ANTIGEN"/>
    <property type="match status" value="1"/>
</dbReference>
<sequence>MNQVNSFKLILGNKIYLIPSDFPFVTDLNLDIYSTLQTNQQYEVESNVSQEVFRSFIDYWINGDIPNIHIDNISEYYLLSQEFNIMNNLIQIFRKYTSNMIKFSTAKDLKIKNQLLVKKNKEKCDKLDDKTQKFQQIIQILFDNDRIYSHSKFFTVKKELFKKCDKEELKYIDLLTRKEFNENGLTFVLDDEQKKAIVYRCTSTESDIIIPGSVMHDSQKFFVTGIIEGAFQFSTTVKSIQFSEDSELLFIDKMAFSHSSLERIVIPASVTRIDQFAFAFCKHLKNVTFSEHSKLKIIERCAFSMSSIESLTIPSGITNFKEGWCASIMDLITVNIQASENDLVSFYNGLFLLTKSDSKSDTFDVLIFARRDIEVAVIPHFVKRIESYAFNNCSKLQKVLFPPNSQLASIGSFAFANSTLESIHIPPTVSSIGESIFSACSTLNDVQIPENTQLKSFSSHAFNRSSIEHIRVPSNFTHIGENAFINCSKLKVVHIHENTKLKIIDNSTFSSTSIQNIKIPYHVAQIAEKAFWGCQNLQSIQFSEGSELRIIDKYAFSNTSLASLTIPSSVAILKEGWCYDTPQLVDIKIVKTNKKGQYISPYNNEFIIGISYDKSDTYDVLIIAPRNIEVASVPSFIKQIGPHSFNKCVKLQKVQFEQDSQLVTIEKAAFYHSSLKKILIPSQVTKIGELAFSCCKKLTRIVFQDDSELALIKKNAFTFSSLENFVVPSKVIEIGDDAFANCSKLQIIEVSAGSKLKKLSKRVFKETSPIILVPPRLWD</sequence>
<protein>
    <recommendedName>
        <fullName evidence="3">Surface antigen BspA-like</fullName>
    </recommendedName>
</protein>
<proteinExistence type="predicted"/>
<dbReference type="Gene3D" id="3.80.10.10">
    <property type="entry name" value="Ribonuclease Inhibitor"/>
    <property type="match status" value="4"/>
</dbReference>
<evidence type="ECO:0000313" key="1">
    <source>
        <dbReference type="EMBL" id="KAK8890630.1"/>
    </source>
</evidence>
<dbReference type="SUPFAM" id="SSF52058">
    <property type="entry name" value="L domain-like"/>
    <property type="match status" value="1"/>
</dbReference>
<dbReference type="InterPro" id="IPR032675">
    <property type="entry name" value="LRR_dom_sf"/>
</dbReference>
<comment type="caution">
    <text evidence="1">The sequence shown here is derived from an EMBL/GenBank/DDBJ whole genome shotgun (WGS) entry which is preliminary data.</text>
</comment>
<name>A0ABR2KKV7_9EUKA</name>
<gene>
    <name evidence="1" type="ORF">M9Y10_035411</name>
</gene>
<organism evidence="1 2">
    <name type="scientific">Tritrichomonas musculus</name>
    <dbReference type="NCBI Taxonomy" id="1915356"/>
    <lineage>
        <taxon>Eukaryota</taxon>
        <taxon>Metamonada</taxon>
        <taxon>Parabasalia</taxon>
        <taxon>Tritrichomonadida</taxon>
        <taxon>Tritrichomonadidae</taxon>
        <taxon>Tritrichomonas</taxon>
    </lineage>
</organism>
<reference evidence="1 2" key="1">
    <citation type="submission" date="2024-04" db="EMBL/GenBank/DDBJ databases">
        <title>Tritrichomonas musculus Genome.</title>
        <authorList>
            <person name="Alves-Ferreira E."/>
            <person name="Grigg M."/>
            <person name="Lorenzi H."/>
            <person name="Galac M."/>
        </authorList>
    </citation>
    <scope>NUCLEOTIDE SEQUENCE [LARGE SCALE GENOMIC DNA]</scope>
    <source>
        <strain evidence="1 2">EAF2021</strain>
    </source>
</reference>